<evidence type="ECO:0000256" key="1">
    <source>
        <dbReference type="ARBA" id="ARBA00007362"/>
    </source>
</evidence>
<accession>A0A2G5PI72</accession>
<dbReference type="PANTHER" id="PTHR22911">
    <property type="entry name" value="ACYL-MALONYL CONDENSING ENZYME-RELATED"/>
    <property type="match status" value="1"/>
</dbReference>
<keyword evidence="6" id="KW-1185">Reference proteome</keyword>
<feature type="transmembrane region" description="Helical" evidence="3">
    <location>
        <begin position="25"/>
        <end position="44"/>
    </location>
</feature>
<sequence>MSEVDFTHEEFTVLQRFAPANHFRLGLAFALTSAMCFGLSGPFARSLMNAGWSPTAAVLARMAGGALVMTVVATAVRPGWWTEAVKHRRIIVVYGLVPIAGAQLAYYNAVAHLSVGVALLLEYTAPVLVVAWLWGTTRRRPSNKTLAGVGMAIAGIMLVLDVFSSAAISGVGVAWGLAAAVCAACYFMMSNISDTTSADGTALSPITLATGGLWFGAGGVGLLGVSGLMPLQFGSADVVIGGATLSPLVAVAVLAVVPTAMAYTFGIMGVALLKPGFASLLGLSEVLFAVLWAWLLIGEAMTVTQLIGGAVVLAGLALARDQQPQIIETTLAGPEGEPETRKPILKSG</sequence>
<feature type="transmembrane region" description="Helical" evidence="3">
    <location>
        <begin position="146"/>
        <end position="166"/>
    </location>
</feature>
<feature type="domain" description="EamA" evidence="4">
    <location>
        <begin position="172"/>
        <end position="318"/>
    </location>
</feature>
<feature type="region of interest" description="Disordered" evidence="2">
    <location>
        <begin position="329"/>
        <end position="348"/>
    </location>
</feature>
<dbReference type="PANTHER" id="PTHR22911:SF79">
    <property type="entry name" value="MOBA-LIKE NTP TRANSFERASE DOMAIN-CONTAINING PROTEIN"/>
    <property type="match status" value="1"/>
</dbReference>
<dbReference type="Pfam" id="PF00892">
    <property type="entry name" value="EamA"/>
    <property type="match status" value="2"/>
</dbReference>
<evidence type="ECO:0000313" key="6">
    <source>
        <dbReference type="Proteomes" id="UP000230551"/>
    </source>
</evidence>
<protein>
    <submittedName>
        <fullName evidence="5">EamA family transporter</fullName>
    </submittedName>
</protein>
<evidence type="ECO:0000256" key="2">
    <source>
        <dbReference type="SAM" id="MobiDB-lite"/>
    </source>
</evidence>
<feature type="transmembrane region" description="Helical" evidence="3">
    <location>
        <begin position="303"/>
        <end position="319"/>
    </location>
</feature>
<feature type="transmembrane region" description="Helical" evidence="3">
    <location>
        <begin position="113"/>
        <end position="134"/>
    </location>
</feature>
<feature type="transmembrane region" description="Helical" evidence="3">
    <location>
        <begin position="172"/>
        <end position="189"/>
    </location>
</feature>
<keyword evidence="3" id="KW-1133">Transmembrane helix</keyword>
<dbReference type="OrthoDB" id="154915at2"/>
<evidence type="ECO:0000259" key="4">
    <source>
        <dbReference type="Pfam" id="PF00892"/>
    </source>
</evidence>
<dbReference type="InterPro" id="IPR000620">
    <property type="entry name" value="EamA_dom"/>
</dbReference>
<dbReference type="SUPFAM" id="SSF103481">
    <property type="entry name" value="Multidrug resistance efflux transporter EmrE"/>
    <property type="match status" value="2"/>
</dbReference>
<feature type="transmembrane region" description="Helical" evidence="3">
    <location>
        <begin position="245"/>
        <end position="265"/>
    </location>
</feature>
<dbReference type="EMBL" id="PDCN02000001">
    <property type="protein sequence ID" value="PIB77674.1"/>
    <property type="molecule type" value="Genomic_DNA"/>
</dbReference>
<dbReference type="GO" id="GO:0016020">
    <property type="term" value="C:membrane"/>
    <property type="evidence" value="ECO:0007669"/>
    <property type="project" value="InterPro"/>
</dbReference>
<reference evidence="5 6" key="1">
    <citation type="journal article" date="2017" name="Infect. Genet. Evol.">
        <title>The new phylogeny of the genus Mycobacterium: The old and the news.</title>
        <authorList>
            <person name="Tortoli E."/>
            <person name="Fedrizzi T."/>
            <person name="Meehan C.J."/>
            <person name="Trovato A."/>
            <person name="Grottola A."/>
            <person name="Giacobazzi E."/>
            <person name="Serpini G.F."/>
            <person name="Tagliazucchi S."/>
            <person name="Fabio A."/>
            <person name="Bettua C."/>
            <person name="Bertorelli R."/>
            <person name="Frascaro F."/>
            <person name="De Sanctis V."/>
            <person name="Pecorari M."/>
            <person name="Jousson O."/>
            <person name="Segata N."/>
            <person name="Cirillo D.M."/>
        </authorList>
    </citation>
    <scope>NUCLEOTIDE SEQUENCE [LARGE SCALE GENOMIC DNA]</scope>
    <source>
        <strain evidence="5 6">CIP1034565</strain>
    </source>
</reference>
<dbReference type="AlphaFoldDB" id="A0A2G5PI72"/>
<name>A0A2G5PI72_9MYCO</name>
<evidence type="ECO:0000256" key="3">
    <source>
        <dbReference type="SAM" id="Phobius"/>
    </source>
</evidence>
<feature type="transmembrane region" description="Helical" evidence="3">
    <location>
        <begin position="201"/>
        <end position="225"/>
    </location>
</feature>
<dbReference type="RefSeq" id="WP_090588170.1">
    <property type="nucleotide sequence ID" value="NZ_CP104302.1"/>
</dbReference>
<keyword evidence="3" id="KW-0812">Transmembrane</keyword>
<dbReference type="Proteomes" id="UP000230551">
    <property type="component" value="Unassembled WGS sequence"/>
</dbReference>
<feature type="transmembrane region" description="Helical" evidence="3">
    <location>
        <begin position="56"/>
        <end position="76"/>
    </location>
</feature>
<keyword evidence="3" id="KW-0472">Membrane</keyword>
<dbReference type="InterPro" id="IPR037185">
    <property type="entry name" value="EmrE-like"/>
</dbReference>
<comment type="caution">
    <text evidence="5">The sequence shown here is derived from an EMBL/GenBank/DDBJ whole genome shotgun (WGS) entry which is preliminary data.</text>
</comment>
<evidence type="ECO:0000313" key="5">
    <source>
        <dbReference type="EMBL" id="PIB77674.1"/>
    </source>
</evidence>
<dbReference type="STRING" id="85968.GCA_900073015_01517"/>
<feature type="transmembrane region" description="Helical" evidence="3">
    <location>
        <begin position="277"/>
        <end position="297"/>
    </location>
</feature>
<gene>
    <name evidence="5" type="ORF">CQY22_001650</name>
</gene>
<feature type="domain" description="EamA" evidence="4">
    <location>
        <begin position="25"/>
        <end position="160"/>
    </location>
</feature>
<organism evidence="5 6">
    <name type="scientific">Mycolicibacterium brumae</name>
    <dbReference type="NCBI Taxonomy" id="85968"/>
    <lineage>
        <taxon>Bacteria</taxon>
        <taxon>Bacillati</taxon>
        <taxon>Actinomycetota</taxon>
        <taxon>Actinomycetes</taxon>
        <taxon>Mycobacteriales</taxon>
        <taxon>Mycobacteriaceae</taxon>
        <taxon>Mycolicibacterium</taxon>
    </lineage>
</organism>
<proteinExistence type="inferred from homology"/>
<comment type="similarity">
    <text evidence="1">Belongs to the EamA transporter family.</text>
</comment>
<feature type="transmembrane region" description="Helical" evidence="3">
    <location>
        <begin position="88"/>
        <end position="107"/>
    </location>
</feature>